<dbReference type="SUPFAM" id="SSF64518">
    <property type="entry name" value="Phase 1 flagellin"/>
    <property type="match status" value="1"/>
</dbReference>
<dbReference type="EMBL" id="CP001734">
    <property type="protein sequence ID" value="ACV67900.1"/>
    <property type="molecule type" value="Genomic_DNA"/>
</dbReference>
<proteinExistence type="inferred from homology"/>
<keyword evidence="7" id="KW-1185">Reference proteome</keyword>
<dbReference type="AlphaFoldDB" id="C8WYY4"/>
<dbReference type="InterPro" id="IPR001492">
    <property type="entry name" value="Flagellin"/>
</dbReference>
<dbReference type="PANTHER" id="PTHR42792:SF1">
    <property type="entry name" value="FLAGELLAR HOOK-ASSOCIATED PROTEIN 3"/>
    <property type="match status" value="1"/>
</dbReference>
<evidence type="ECO:0000259" key="5">
    <source>
        <dbReference type="Pfam" id="PF00700"/>
    </source>
</evidence>
<evidence type="ECO:0000256" key="2">
    <source>
        <dbReference type="ARBA" id="ARBA00005709"/>
    </source>
</evidence>
<reference evidence="7" key="1">
    <citation type="submission" date="2009-09" db="EMBL/GenBank/DDBJ databases">
        <title>The complete chromosome of Desulfohalobium retbaense DSM 5692.</title>
        <authorList>
            <consortium name="US DOE Joint Genome Institute (JGI-PGF)"/>
            <person name="Lucas S."/>
            <person name="Copeland A."/>
            <person name="Lapidus A."/>
            <person name="Glavina del Rio T."/>
            <person name="Dalin E."/>
            <person name="Tice H."/>
            <person name="Bruce D."/>
            <person name="Goodwin L."/>
            <person name="Pitluck S."/>
            <person name="Kyrpides N."/>
            <person name="Mavromatis K."/>
            <person name="Ivanova N."/>
            <person name="Mikhailova N."/>
            <person name="Munk A.C."/>
            <person name="Brettin T."/>
            <person name="Detter J.C."/>
            <person name="Han C."/>
            <person name="Tapia R."/>
            <person name="Larimer F."/>
            <person name="Land M."/>
            <person name="Hauser L."/>
            <person name="Markowitz V."/>
            <person name="Cheng J.-F."/>
            <person name="Hugenholtz P."/>
            <person name="Woyke T."/>
            <person name="Wu D."/>
            <person name="Spring S."/>
            <person name="Klenk H.-P."/>
            <person name="Eisen J.A."/>
        </authorList>
    </citation>
    <scope>NUCLEOTIDE SEQUENCE [LARGE SCALE GENOMIC DNA]</scope>
    <source>
        <strain evidence="7">DSM 5692</strain>
    </source>
</reference>
<accession>C8WYY4</accession>
<dbReference type="Proteomes" id="UP000001052">
    <property type="component" value="Chromosome"/>
</dbReference>
<keyword evidence="6" id="KW-0969">Cilium</keyword>
<keyword evidence="6" id="KW-0282">Flagellum</keyword>
<dbReference type="Pfam" id="PF00700">
    <property type="entry name" value="Flagellin_C"/>
    <property type="match status" value="1"/>
</dbReference>
<dbReference type="GO" id="GO:0071973">
    <property type="term" value="P:bacterial-type flagellum-dependent cell motility"/>
    <property type="evidence" value="ECO:0007669"/>
    <property type="project" value="InterPro"/>
</dbReference>
<dbReference type="NCBIfam" id="TIGR02550">
    <property type="entry name" value="flagell_flgL"/>
    <property type="match status" value="1"/>
</dbReference>
<dbReference type="InterPro" id="IPR046358">
    <property type="entry name" value="Flagellin_C"/>
</dbReference>
<feature type="domain" description="Flagellin N-terminal" evidence="4">
    <location>
        <begin position="11"/>
        <end position="138"/>
    </location>
</feature>
<dbReference type="HOGENOM" id="CLU_024437_2_1_7"/>
<dbReference type="InterPro" id="IPR001029">
    <property type="entry name" value="Flagellin_N"/>
</dbReference>
<evidence type="ECO:0000313" key="7">
    <source>
        <dbReference type="Proteomes" id="UP000001052"/>
    </source>
</evidence>
<name>C8WYY4_DESRD</name>
<evidence type="ECO:0000313" key="6">
    <source>
        <dbReference type="EMBL" id="ACV67900.1"/>
    </source>
</evidence>
<gene>
    <name evidence="6" type="ordered locus">Dret_0603</name>
</gene>
<dbReference type="Gene3D" id="1.20.1330.10">
    <property type="entry name" value="f41 fragment of flagellin, N-terminal domain"/>
    <property type="match status" value="1"/>
</dbReference>
<dbReference type="OrthoDB" id="9758307at2"/>
<comment type="subcellular location">
    <subcellularLocation>
        <location evidence="1">Bacterial flagellum</location>
    </subcellularLocation>
</comment>
<evidence type="ECO:0000259" key="4">
    <source>
        <dbReference type="Pfam" id="PF00669"/>
    </source>
</evidence>
<feature type="domain" description="Flagellin C-terminal" evidence="5">
    <location>
        <begin position="212"/>
        <end position="292"/>
    </location>
</feature>
<organism evidence="6 7">
    <name type="scientific">Desulfohalobium retbaense (strain ATCC 49708 / DSM 5692 / JCM 16813 / HR100)</name>
    <dbReference type="NCBI Taxonomy" id="485915"/>
    <lineage>
        <taxon>Bacteria</taxon>
        <taxon>Pseudomonadati</taxon>
        <taxon>Thermodesulfobacteriota</taxon>
        <taxon>Desulfovibrionia</taxon>
        <taxon>Desulfovibrionales</taxon>
        <taxon>Desulfohalobiaceae</taxon>
        <taxon>Desulfohalobium</taxon>
    </lineage>
</organism>
<dbReference type="Pfam" id="PF00669">
    <property type="entry name" value="Flagellin_N"/>
    <property type="match status" value="1"/>
</dbReference>
<keyword evidence="6" id="KW-0966">Cell projection</keyword>
<dbReference type="eggNOG" id="COG1344">
    <property type="taxonomic scope" value="Bacteria"/>
</dbReference>
<comment type="similarity">
    <text evidence="2">Belongs to the bacterial flagellin family.</text>
</comment>
<dbReference type="RefSeq" id="WP_015751058.1">
    <property type="nucleotide sequence ID" value="NC_013223.1"/>
</dbReference>
<dbReference type="PANTHER" id="PTHR42792">
    <property type="entry name" value="FLAGELLIN"/>
    <property type="match status" value="1"/>
</dbReference>
<reference evidence="6 7" key="2">
    <citation type="journal article" date="2010" name="Stand. Genomic Sci.">
        <title>Complete genome sequence of Desulfohalobium retbaense type strain (HR(100)).</title>
        <authorList>
            <person name="Spring S."/>
            <person name="Nolan M."/>
            <person name="Lapidus A."/>
            <person name="Glavina Del Rio T."/>
            <person name="Copeland A."/>
            <person name="Tice H."/>
            <person name="Cheng J.F."/>
            <person name="Lucas S."/>
            <person name="Land M."/>
            <person name="Chen F."/>
            <person name="Bruce D."/>
            <person name="Goodwin L."/>
            <person name="Pitluck S."/>
            <person name="Ivanova N."/>
            <person name="Mavromatis K."/>
            <person name="Mikhailova N."/>
            <person name="Pati A."/>
            <person name="Chen A."/>
            <person name="Palaniappan K."/>
            <person name="Hauser L."/>
            <person name="Chang Y.J."/>
            <person name="Jeffries C.D."/>
            <person name="Munk C."/>
            <person name="Kiss H."/>
            <person name="Chain P."/>
            <person name="Han C."/>
            <person name="Brettin T."/>
            <person name="Detter J.C."/>
            <person name="Schuler E."/>
            <person name="Goker M."/>
            <person name="Rohde M."/>
            <person name="Bristow J."/>
            <person name="Eisen J.A."/>
            <person name="Markowitz V."/>
            <person name="Hugenholtz P."/>
            <person name="Kyrpides N.C."/>
            <person name="Klenk H.P."/>
        </authorList>
    </citation>
    <scope>NUCLEOTIDE SEQUENCE [LARGE SCALE GENOMIC DNA]</scope>
    <source>
        <strain evidence="6 7">DSM 5692</strain>
    </source>
</reference>
<keyword evidence="3" id="KW-0975">Bacterial flagellum</keyword>
<dbReference type="InterPro" id="IPR013384">
    <property type="entry name" value="Flagell_FlgL"/>
</dbReference>
<dbReference type="KEGG" id="drt:Dret_0603"/>
<sequence length="292" mass="32240">MRVTLASSFQFMQTEIGRINEKTADLQKQAATGKKINEVSDDPTAVRPILNYRTQIESSDRYTRNMDAAKTGLKNYDYQLGRAFDLLVQAKEQTVAAGNGALRDEDMATMGKIVEGLREELLGVANSQSDGRYIFAGYEEDTKPFADDGTFNGDDNTRTLEIAPGEEVDISVSGKEVFASTTPDNIFETLQNISTAMKDPAIEIDSNDVESLQEVMDTVSSTRADVGTRINRLESAVSYREKAVLDMKEFLSDYEDADIVEVSSQLMQQETSLKAALAVTTKIGQLSLLDYM</sequence>
<evidence type="ECO:0000256" key="3">
    <source>
        <dbReference type="ARBA" id="ARBA00023143"/>
    </source>
</evidence>
<protein>
    <submittedName>
        <fullName evidence="6">Flagellar hook-associated protein 3</fullName>
    </submittedName>
</protein>
<dbReference type="STRING" id="485915.Dret_0603"/>
<dbReference type="GO" id="GO:0009424">
    <property type="term" value="C:bacterial-type flagellum hook"/>
    <property type="evidence" value="ECO:0007669"/>
    <property type="project" value="InterPro"/>
</dbReference>
<evidence type="ECO:0000256" key="1">
    <source>
        <dbReference type="ARBA" id="ARBA00004365"/>
    </source>
</evidence>
<dbReference type="GO" id="GO:0005198">
    <property type="term" value="F:structural molecule activity"/>
    <property type="evidence" value="ECO:0007669"/>
    <property type="project" value="InterPro"/>
</dbReference>